<dbReference type="EnsemblMetazoa" id="ACHR002491-RA">
    <property type="protein sequence ID" value="ACHR002491-PA"/>
    <property type="gene ID" value="ACHR002491"/>
</dbReference>
<dbReference type="PANTHER" id="PTHR24250:SF50">
    <property type="entry name" value="PEPTIDASE S1 DOMAIN-CONTAINING PROTEIN"/>
    <property type="match status" value="1"/>
</dbReference>
<dbReference type="InterPro" id="IPR001314">
    <property type="entry name" value="Peptidase_S1A"/>
</dbReference>
<evidence type="ECO:0000256" key="2">
    <source>
        <dbReference type="ARBA" id="ARBA00024195"/>
    </source>
</evidence>
<reference evidence="5" key="1">
    <citation type="submission" date="2013-03" db="EMBL/GenBank/DDBJ databases">
        <title>The Genome Sequence of Anopheles christyi ACHKN1017.</title>
        <authorList>
            <consortium name="The Broad Institute Genomics Platform"/>
            <person name="Neafsey D.E."/>
            <person name="Besansky N."/>
            <person name="Walker B."/>
            <person name="Young S.K."/>
            <person name="Zeng Q."/>
            <person name="Gargeya S."/>
            <person name="Fitzgerald M."/>
            <person name="Haas B."/>
            <person name="Abouelleil A."/>
            <person name="Allen A.W."/>
            <person name="Alvarado L."/>
            <person name="Arachchi H.M."/>
            <person name="Berlin A.M."/>
            <person name="Chapman S.B."/>
            <person name="Gainer-Dewar J."/>
            <person name="Goldberg J."/>
            <person name="Griggs A."/>
            <person name="Gujja S."/>
            <person name="Hansen M."/>
            <person name="Howarth C."/>
            <person name="Imamovic A."/>
            <person name="Ireland A."/>
            <person name="Larimer J."/>
            <person name="McCowan C."/>
            <person name="Murphy C."/>
            <person name="Pearson M."/>
            <person name="Poon T.W."/>
            <person name="Priest M."/>
            <person name="Roberts A."/>
            <person name="Saif S."/>
            <person name="Shea T."/>
            <person name="Sisk P."/>
            <person name="Sykes S."/>
            <person name="Wortman J."/>
            <person name="Nusbaum C."/>
            <person name="Birren B."/>
        </authorList>
    </citation>
    <scope>NUCLEOTIDE SEQUENCE [LARGE SCALE GENOMIC DNA]</scope>
    <source>
        <strain evidence="5">ACHKN1017</strain>
    </source>
</reference>
<dbReference type="GO" id="GO:0004252">
    <property type="term" value="F:serine-type endopeptidase activity"/>
    <property type="evidence" value="ECO:0007669"/>
    <property type="project" value="InterPro"/>
</dbReference>
<dbReference type="InterPro" id="IPR001254">
    <property type="entry name" value="Trypsin_dom"/>
</dbReference>
<sequence length="285" mass="31538">MGVNHTPATTRRGPVPLHRIIGGEETAPHELPYQVSVQWNYNNDSITPMHFCGGAILTESWILTAAHCKTSYTEDGFIEIVAGAHNILSPEEVNQRRKAEQIITHEQYCGTVCPYDIALIRVADPFVLGETVNPIRLPTLNESFYGNALVSGWGAVTPALIPEYPDKLRAMLYWAPYFQKVVLPLVDYAECRQLWYDVSHLAETNLCAGPEDGSKSSCSADSGGPLVTMNGTRVSEEPVLIGLVSWGPYPCASPWRPNIFTGVAYFIEWIRQHVEKPDQPGRGAQ</sequence>
<keyword evidence="1" id="KW-1015">Disulfide bond</keyword>
<dbReference type="PRINTS" id="PR00722">
    <property type="entry name" value="CHYMOTRYPSIN"/>
</dbReference>
<dbReference type="FunFam" id="2.40.10.10:FF:000166">
    <property type="entry name" value="Trypsin"/>
    <property type="match status" value="1"/>
</dbReference>
<dbReference type="PANTHER" id="PTHR24250">
    <property type="entry name" value="CHYMOTRYPSIN-RELATED"/>
    <property type="match status" value="1"/>
</dbReference>
<dbReference type="SMART" id="SM00020">
    <property type="entry name" value="Tryp_SPc"/>
    <property type="match status" value="1"/>
</dbReference>
<dbReference type="Proteomes" id="UP000075881">
    <property type="component" value="Unassembled WGS sequence"/>
</dbReference>
<proteinExistence type="inferred from homology"/>
<protein>
    <recommendedName>
        <fullName evidence="3">Peptidase S1 domain-containing protein</fullName>
    </recommendedName>
</protein>
<dbReference type="InterPro" id="IPR043504">
    <property type="entry name" value="Peptidase_S1_PA_chymotrypsin"/>
</dbReference>
<dbReference type="VEuPathDB" id="VectorBase:ACHR002491"/>
<dbReference type="InterPro" id="IPR009003">
    <property type="entry name" value="Peptidase_S1_PA"/>
</dbReference>
<dbReference type="Pfam" id="PF00089">
    <property type="entry name" value="Trypsin"/>
    <property type="match status" value="1"/>
</dbReference>
<reference evidence="4" key="2">
    <citation type="submission" date="2020-05" db="UniProtKB">
        <authorList>
            <consortium name="EnsemblMetazoa"/>
        </authorList>
    </citation>
    <scope>IDENTIFICATION</scope>
    <source>
        <strain evidence="4">ACHKN1017</strain>
    </source>
</reference>
<evidence type="ECO:0000313" key="4">
    <source>
        <dbReference type="EnsemblMetazoa" id="ACHR002491-PA"/>
    </source>
</evidence>
<keyword evidence="5" id="KW-1185">Reference proteome</keyword>
<feature type="domain" description="Peptidase S1" evidence="3">
    <location>
        <begin position="20"/>
        <end position="275"/>
    </location>
</feature>
<dbReference type="STRING" id="43041.A0A182JVF9"/>
<dbReference type="InterPro" id="IPR018114">
    <property type="entry name" value="TRYPSIN_HIS"/>
</dbReference>
<dbReference type="AlphaFoldDB" id="A0A182JVF9"/>
<organism evidence="4 5">
    <name type="scientific">Anopheles christyi</name>
    <dbReference type="NCBI Taxonomy" id="43041"/>
    <lineage>
        <taxon>Eukaryota</taxon>
        <taxon>Metazoa</taxon>
        <taxon>Ecdysozoa</taxon>
        <taxon>Arthropoda</taxon>
        <taxon>Hexapoda</taxon>
        <taxon>Insecta</taxon>
        <taxon>Pterygota</taxon>
        <taxon>Neoptera</taxon>
        <taxon>Endopterygota</taxon>
        <taxon>Diptera</taxon>
        <taxon>Nematocera</taxon>
        <taxon>Culicoidea</taxon>
        <taxon>Culicidae</taxon>
        <taxon>Anophelinae</taxon>
        <taxon>Anopheles</taxon>
    </lineage>
</organism>
<dbReference type="PROSITE" id="PS50240">
    <property type="entry name" value="TRYPSIN_DOM"/>
    <property type="match status" value="1"/>
</dbReference>
<comment type="similarity">
    <text evidence="2">Belongs to the peptidase S1 family. CLIP subfamily.</text>
</comment>
<accession>A0A182JVF9</accession>
<name>A0A182JVF9_9DIPT</name>
<dbReference type="PROSITE" id="PS00134">
    <property type="entry name" value="TRYPSIN_HIS"/>
    <property type="match status" value="1"/>
</dbReference>
<evidence type="ECO:0000256" key="1">
    <source>
        <dbReference type="ARBA" id="ARBA00023157"/>
    </source>
</evidence>
<dbReference type="Gene3D" id="2.40.10.10">
    <property type="entry name" value="Trypsin-like serine proteases"/>
    <property type="match status" value="1"/>
</dbReference>
<evidence type="ECO:0000313" key="5">
    <source>
        <dbReference type="Proteomes" id="UP000075881"/>
    </source>
</evidence>
<dbReference type="SUPFAM" id="SSF50494">
    <property type="entry name" value="Trypsin-like serine proteases"/>
    <property type="match status" value="1"/>
</dbReference>
<evidence type="ECO:0000259" key="3">
    <source>
        <dbReference type="PROSITE" id="PS50240"/>
    </source>
</evidence>
<dbReference type="GO" id="GO:0006508">
    <property type="term" value="P:proteolysis"/>
    <property type="evidence" value="ECO:0007669"/>
    <property type="project" value="InterPro"/>
</dbReference>
<dbReference type="CDD" id="cd00190">
    <property type="entry name" value="Tryp_SPc"/>
    <property type="match status" value="1"/>
</dbReference>